<organism evidence="9 10">
    <name type="scientific">Pseudomonas benzenivorans</name>
    <dbReference type="NCBI Taxonomy" id="556533"/>
    <lineage>
        <taxon>Bacteria</taxon>
        <taxon>Pseudomonadati</taxon>
        <taxon>Pseudomonadota</taxon>
        <taxon>Gammaproteobacteria</taxon>
        <taxon>Pseudomonadales</taxon>
        <taxon>Pseudomonadaceae</taxon>
        <taxon>Pseudomonas</taxon>
    </lineage>
</organism>
<feature type="transmembrane region" description="Helical" evidence="7">
    <location>
        <begin position="60"/>
        <end position="80"/>
    </location>
</feature>
<feature type="transmembrane region" description="Helical" evidence="7">
    <location>
        <begin position="379"/>
        <end position="396"/>
    </location>
</feature>
<reference evidence="9" key="1">
    <citation type="submission" date="2021-04" db="EMBL/GenBank/DDBJ databases">
        <title>Oceanospirillales bacteria with DddD are important DMSP degraders in coastal seawater.</title>
        <authorList>
            <person name="Liu J."/>
        </authorList>
    </citation>
    <scope>NUCLEOTIDE SEQUENCE</scope>
    <source>
        <strain evidence="9">D13-4</strain>
    </source>
</reference>
<evidence type="ECO:0000256" key="6">
    <source>
        <dbReference type="ARBA" id="ARBA00023136"/>
    </source>
</evidence>
<evidence type="ECO:0000259" key="8">
    <source>
        <dbReference type="Pfam" id="PF06808"/>
    </source>
</evidence>
<dbReference type="NCBIfam" id="TIGR00786">
    <property type="entry name" value="dctM"/>
    <property type="match status" value="1"/>
</dbReference>
<evidence type="ECO:0000256" key="7">
    <source>
        <dbReference type="RuleBase" id="RU369079"/>
    </source>
</evidence>
<accession>A0ABY5H972</accession>
<name>A0ABY5H972_9PSED</name>
<dbReference type="RefSeq" id="WP_255839555.1">
    <property type="nucleotide sequence ID" value="NZ_CP073346.1"/>
</dbReference>
<dbReference type="InterPro" id="IPR010656">
    <property type="entry name" value="DctM"/>
</dbReference>
<keyword evidence="7" id="KW-0813">Transport</keyword>
<feature type="transmembrane region" description="Helical" evidence="7">
    <location>
        <begin position="6"/>
        <end position="39"/>
    </location>
</feature>
<keyword evidence="2" id="KW-1003">Cell membrane</keyword>
<keyword evidence="5 7" id="KW-1133">Transmembrane helix</keyword>
<evidence type="ECO:0000256" key="4">
    <source>
        <dbReference type="ARBA" id="ARBA00022692"/>
    </source>
</evidence>
<comment type="subunit">
    <text evidence="7">The complex comprises the extracytoplasmic solute receptor protein and the two transmembrane proteins.</text>
</comment>
<feature type="transmembrane region" description="Helical" evidence="7">
    <location>
        <begin position="352"/>
        <end position="373"/>
    </location>
</feature>
<keyword evidence="10" id="KW-1185">Reference proteome</keyword>
<protein>
    <recommendedName>
        <fullName evidence="7">TRAP transporter large permease protein</fullName>
    </recommendedName>
</protein>
<feature type="transmembrane region" description="Helical" evidence="7">
    <location>
        <begin position="227"/>
        <end position="245"/>
    </location>
</feature>
<evidence type="ECO:0000256" key="2">
    <source>
        <dbReference type="ARBA" id="ARBA00022475"/>
    </source>
</evidence>
<feature type="transmembrane region" description="Helical" evidence="7">
    <location>
        <begin position="100"/>
        <end position="121"/>
    </location>
</feature>
<evidence type="ECO:0000256" key="3">
    <source>
        <dbReference type="ARBA" id="ARBA00022519"/>
    </source>
</evidence>
<keyword evidence="4 7" id="KW-0812">Transmembrane</keyword>
<dbReference type="PANTHER" id="PTHR33362">
    <property type="entry name" value="SIALIC ACID TRAP TRANSPORTER PERMEASE PROTEIN SIAT-RELATED"/>
    <property type="match status" value="1"/>
</dbReference>
<feature type="domain" description="TRAP C4-dicarboxylate transport system permease DctM subunit" evidence="8">
    <location>
        <begin position="14"/>
        <end position="428"/>
    </location>
</feature>
<comment type="function">
    <text evidence="7">Part of the tripartite ATP-independent periplasmic (TRAP) transport system.</text>
</comment>
<dbReference type="Proteomes" id="UP001059672">
    <property type="component" value="Chromosome"/>
</dbReference>
<gene>
    <name evidence="9" type="ORF">KDW96_06095</name>
</gene>
<dbReference type="Pfam" id="PF06808">
    <property type="entry name" value="DctM"/>
    <property type="match status" value="1"/>
</dbReference>
<dbReference type="PANTHER" id="PTHR33362:SF5">
    <property type="entry name" value="C4-DICARBOXYLATE TRAP TRANSPORTER LARGE PERMEASE PROTEIN DCTM"/>
    <property type="match status" value="1"/>
</dbReference>
<comment type="similarity">
    <text evidence="7">Belongs to the TRAP transporter large permease family.</text>
</comment>
<feature type="transmembrane region" description="Helical" evidence="7">
    <location>
        <begin position="173"/>
        <end position="194"/>
    </location>
</feature>
<evidence type="ECO:0000313" key="9">
    <source>
        <dbReference type="EMBL" id="UTW08880.1"/>
    </source>
</evidence>
<feature type="transmembrane region" description="Helical" evidence="7">
    <location>
        <begin position="320"/>
        <end position="340"/>
    </location>
</feature>
<evidence type="ECO:0000313" key="10">
    <source>
        <dbReference type="Proteomes" id="UP001059672"/>
    </source>
</evidence>
<keyword evidence="3 7" id="KW-0997">Cell inner membrane</keyword>
<feature type="transmembrane region" description="Helical" evidence="7">
    <location>
        <begin position="142"/>
        <end position="167"/>
    </location>
</feature>
<evidence type="ECO:0000256" key="1">
    <source>
        <dbReference type="ARBA" id="ARBA00004429"/>
    </source>
</evidence>
<dbReference type="EMBL" id="CP073346">
    <property type="protein sequence ID" value="UTW08880.1"/>
    <property type="molecule type" value="Genomic_DNA"/>
</dbReference>
<feature type="transmembrane region" description="Helical" evidence="7">
    <location>
        <begin position="408"/>
        <end position="426"/>
    </location>
</feature>
<comment type="subcellular location">
    <subcellularLocation>
        <location evidence="1 7">Cell inner membrane</location>
        <topology evidence="1 7">Multi-pass membrane protein</topology>
    </subcellularLocation>
</comment>
<dbReference type="PIRSF" id="PIRSF006066">
    <property type="entry name" value="HI0050"/>
    <property type="match status" value="1"/>
</dbReference>
<keyword evidence="6 7" id="KW-0472">Membrane</keyword>
<feature type="transmembrane region" description="Helical" evidence="7">
    <location>
        <begin position="287"/>
        <end position="308"/>
    </location>
</feature>
<dbReference type="InterPro" id="IPR004681">
    <property type="entry name" value="TRAP_DctM"/>
</dbReference>
<sequence length="436" mass="46798">MEWYFVVTAFILGTMLLAALGMPVAVAFITVNLVAAFALMGGDVGIQQVIYNSTQSISTFTLIPVALFILMGELFFRTGLATRVFDAVELLMGRVPGRLSFVAVSGGTIFATLSGSSMANTAMMGTTLAPTMFEKKYHQNMVYGPIMGAGCIAALIPPSSLAVLLATLGNMNIGNLLVGGIVPGLIIAAAYMLLIGVQVVINPDHAPAYDVEIKSWRKNFLQAMGELLPMCVIVFAVIGLLVMGVATPTESSAFGVVAVFLVALFKGRVDLKTLITSLVASSRSTSLLLIILLSSAAFAQLLSFSGASSEAVKFALSFDLGTYEVLLMMLLVLLILGMFVDQTSMMMITFPILLPLVAALKLDMIWFGVMVLITLEMSLITPPLGLLLFVMMGVSPKDTTYWEIIRAAIPYFLVQLVVLLAIVYWPQIVTWLPSKM</sequence>
<evidence type="ECO:0000256" key="5">
    <source>
        <dbReference type="ARBA" id="ARBA00022989"/>
    </source>
</evidence>
<proteinExistence type="inferred from homology"/>